<comment type="similarity">
    <text evidence="1 6">Belongs to the universal ribosomal protein uS17 family.</text>
</comment>
<evidence type="ECO:0000256" key="2">
    <source>
        <dbReference type="ARBA" id="ARBA00022730"/>
    </source>
</evidence>
<reference evidence="7" key="2">
    <citation type="journal article" date="2023" name="Microbiome">
        <title>Synthase-selected sorting approach identifies a beta-lactone synthase in a nudibranch symbiotic bacterium.</title>
        <authorList>
            <person name="Dzunkova M."/>
            <person name="La Clair J.J."/>
            <person name="Tyml T."/>
            <person name="Doud D."/>
            <person name="Schulz F."/>
            <person name="Piquer-Esteban S."/>
            <person name="Porcel Sanchis D."/>
            <person name="Osborn A."/>
            <person name="Robinson D."/>
            <person name="Louie K.B."/>
            <person name="Bowen B.P."/>
            <person name="Bowers R.M."/>
            <person name="Lee J."/>
            <person name="Arnau V."/>
            <person name="Diaz-Villanueva W."/>
            <person name="Stepanauskas R."/>
            <person name="Gosliner T."/>
            <person name="Date S.V."/>
            <person name="Northen T.R."/>
            <person name="Cheng J.F."/>
            <person name="Burkart M.D."/>
            <person name="Woyke T."/>
        </authorList>
    </citation>
    <scope>NUCLEOTIDE SEQUENCE</scope>
    <source>
        <strain evidence="7">Df01</strain>
    </source>
</reference>
<name>A0ABT7QKS3_9GAMM</name>
<dbReference type="InterPro" id="IPR000266">
    <property type="entry name" value="Ribosomal_uS17"/>
</dbReference>
<keyword evidence="4 6" id="KW-0689">Ribosomal protein</keyword>
<dbReference type="InterPro" id="IPR012340">
    <property type="entry name" value="NA-bd_OB-fold"/>
</dbReference>
<evidence type="ECO:0000256" key="5">
    <source>
        <dbReference type="ARBA" id="ARBA00023274"/>
    </source>
</evidence>
<dbReference type="PANTHER" id="PTHR10744">
    <property type="entry name" value="40S RIBOSOMAL PROTEIN S11 FAMILY MEMBER"/>
    <property type="match status" value="1"/>
</dbReference>
<gene>
    <name evidence="6 7" type="primary">rpsQ</name>
    <name evidence="7" type="ORF">NQX30_02830</name>
</gene>
<proteinExistence type="inferred from homology"/>
<keyword evidence="8" id="KW-1185">Reference proteome</keyword>
<dbReference type="PRINTS" id="PR00973">
    <property type="entry name" value="RIBOSOMALS17"/>
</dbReference>
<evidence type="ECO:0000256" key="6">
    <source>
        <dbReference type="HAMAP-Rule" id="MF_01345"/>
    </source>
</evidence>
<dbReference type="SUPFAM" id="SSF50249">
    <property type="entry name" value="Nucleic acid-binding proteins"/>
    <property type="match status" value="1"/>
</dbReference>
<comment type="function">
    <text evidence="6">One of the primary rRNA binding proteins, it binds specifically to the 5'-end of 16S ribosomal RNA.</text>
</comment>
<dbReference type="NCBIfam" id="TIGR03635">
    <property type="entry name" value="uS17_bact"/>
    <property type="match status" value="1"/>
</dbReference>
<keyword evidence="2 6" id="KW-0699">rRNA-binding</keyword>
<keyword evidence="5 6" id="KW-0687">Ribonucleoprotein</keyword>
<sequence length="87" mass="9974">MIGKETVKRRLRGVVVGNLADKTARIRIERQMQHPLYKKVIRRHNSVQAHDAENTCRLGDTVVIEEIPRVSKTKSWRVIQVTGGEKS</sequence>
<evidence type="ECO:0000313" key="8">
    <source>
        <dbReference type="Proteomes" id="UP001168167"/>
    </source>
</evidence>
<dbReference type="CDD" id="cd00364">
    <property type="entry name" value="Ribosomal_uS17"/>
    <property type="match status" value="1"/>
</dbReference>
<dbReference type="EMBL" id="JANQAO010000001">
    <property type="protein sequence ID" value="MDM5147308.1"/>
    <property type="molecule type" value="Genomic_DNA"/>
</dbReference>
<keyword evidence="3 6" id="KW-0694">RNA-binding</keyword>
<evidence type="ECO:0000256" key="3">
    <source>
        <dbReference type="ARBA" id="ARBA00022884"/>
    </source>
</evidence>
<dbReference type="Gene3D" id="2.40.50.140">
    <property type="entry name" value="Nucleic acid-binding proteins"/>
    <property type="match status" value="1"/>
</dbReference>
<dbReference type="Pfam" id="PF00366">
    <property type="entry name" value="Ribosomal_S17"/>
    <property type="match status" value="1"/>
</dbReference>
<comment type="subunit">
    <text evidence="6">Part of the 30S ribosomal subunit.</text>
</comment>
<evidence type="ECO:0000256" key="1">
    <source>
        <dbReference type="ARBA" id="ARBA00010254"/>
    </source>
</evidence>
<dbReference type="InterPro" id="IPR019984">
    <property type="entry name" value="Ribosomal_uS17_bact/chlr"/>
</dbReference>
<dbReference type="Proteomes" id="UP001168167">
    <property type="component" value="Unassembled WGS sequence"/>
</dbReference>
<reference evidence="7" key="1">
    <citation type="submission" date="2022-08" db="EMBL/GenBank/DDBJ databases">
        <authorList>
            <person name="Dzunkova M."/>
            <person name="La Clair J."/>
            <person name="Tyml T."/>
            <person name="Doud D."/>
            <person name="Schulz F."/>
            <person name="Piquer S."/>
            <person name="Porcel Sanchis D."/>
            <person name="Osborn A."/>
            <person name="Robinson D."/>
            <person name="Louie K.B."/>
            <person name="Bowen B.P."/>
            <person name="Bowers R."/>
            <person name="Lee J."/>
            <person name="Arnau Llombart V."/>
            <person name="Diaz Villanueva W."/>
            <person name="Gosliner T."/>
            <person name="Northen T."/>
            <person name="Cheng J.-F."/>
            <person name="Burkart M.D."/>
            <person name="Woyke T."/>
        </authorList>
    </citation>
    <scope>NUCLEOTIDE SEQUENCE</scope>
    <source>
        <strain evidence="7">Df01</strain>
    </source>
</reference>
<evidence type="ECO:0000256" key="4">
    <source>
        <dbReference type="ARBA" id="ARBA00022980"/>
    </source>
</evidence>
<comment type="caution">
    <text evidence="7">The sequence shown here is derived from an EMBL/GenBank/DDBJ whole genome shotgun (WGS) entry which is preliminary data.</text>
</comment>
<organism evidence="7 8">
    <name type="scientific">Candidatus Doriopsillibacter californiensis</name>
    <dbReference type="NCBI Taxonomy" id="2970740"/>
    <lineage>
        <taxon>Bacteria</taxon>
        <taxon>Pseudomonadati</taxon>
        <taxon>Pseudomonadota</taxon>
        <taxon>Gammaproteobacteria</taxon>
        <taxon>Candidatus Tethybacterales</taxon>
        <taxon>Candidatus Persebacteraceae</taxon>
        <taxon>Candidatus Doriopsillibacter</taxon>
    </lineage>
</organism>
<dbReference type="GO" id="GO:0005840">
    <property type="term" value="C:ribosome"/>
    <property type="evidence" value="ECO:0007669"/>
    <property type="project" value="UniProtKB-KW"/>
</dbReference>
<dbReference type="HAMAP" id="MF_01345_B">
    <property type="entry name" value="Ribosomal_uS17_B"/>
    <property type="match status" value="1"/>
</dbReference>
<evidence type="ECO:0000313" key="7">
    <source>
        <dbReference type="EMBL" id="MDM5147308.1"/>
    </source>
</evidence>
<dbReference type="NCBIfam" id="NF004123">
    <property type="entry name" value="PRK05610.1"/>
    <property type="match status" value="1"/>
</dbReference>
<dbReference type="PANTHER" id="PTHR10744:SF1">
    <property type="entry name" value="SMALL RIBOSOMAL SUBUNIT PROTEIN US17M"/>
    <property type="match status" value="1"/>
</dbReference>
<protein>
    <recommendedName>
        <fullName evidence="6">Small ribosomal subunit protein uS17</fullName>
    </recommendedName>
</protein>
<accession>A0ABT7QKS3</accession>